<keyword evidence="3" id="KW-1185">Reference proteome</keyword>
<evidence type="ECO:0000313" key="2">
    <source>
        <dbReference type="EMBL" id="MDR6781346.1"/>
    </source>
</evidence>
<proteinExistence type="predicted"/>
<dbReference type="EMBL" id="JAVDUG010000016">
    <property type="protein sequence ID" value="MDR6781346.1"/>
    <property type="molecule type" value="Genomic_DNA"/>
</dbReference>
<feature type="domain" description="TnsE C-terminal" evidence="1">
    <location>
        <begin position="401"/>
        <end position="524"/>
    </location>
</feature>
<protein>
    <recommendedName>
        <fullName evidence="1">TnsE C-terminal domain-containing protein</fullName>
    </recommendedName>
</protein>
<sequence length="541" mass="61655">MASVEFSPWPFEENEDVELIWFGSPYTDYKGDWRIRVAFRRARGEVKVLSRAWGAIPLLRMGQIYTKGVLNQVRPMSGSSYTFTIPSLDQGKVVNGFQLPKRLIDFGKNPELGTQNIIQYTVGNITVCIPVIELLRAMFINSRLIAYSLMQPHGLEQLIERCEFENNVLHFHLGTRVPNTMANESNARHMSWIYLDSQINTMWNSIYQRLLSRAIAESPTNPKKAFRKGNPLDVELPSTGPIELIVRGDQFMNMVLVKEIVGFAGFRHPATEIDFWHHSKKRQESVYGDRRLRTPNQFKNDDVIINDNSEHAKEDTNQDVLETPPTFVKFINFPVVRTQKKNVKQTHAGDDVVVNTGRGGKSLDQPRQVSVQDSIVGGDTPPIDFQSLEMVPISEAIGLEDFFKMITLLKEMTSYSIRMSIVRIPPGKRFSICPNGARRTCAIVQLSNGMFTKYIIEVARPDDWSISTLILDPTNLIHLKAIERTITQLLDGLVQKGGHWDQYVLSQCSGAHIEKLKHYQSDSPRDWSIKLKGKLLKKRID</sequence>
<organism evidence="2 3">
    <name type="scientific">Paenibacillus peoriae</name>
    <dbReference type="NCBI Taxonomy" id="59893"/>
    <lineage>
        <taxon>Bacteria</taxon>
        <taxon>Bacillati</taxon>
        <taxon>Bacillota</taxon>
        <taxon>Bacilli</taxon>
        <taxon>Bacillales</taxon>
        <taxon>Paenibacillaceae</taxon>
        <taxon>Paenibacillus</taxon>
    </lineage>
</organism>
<dbReference type="InterPro" id="IPR041419">
    <property type="entry name" value="TnsE_C"/>
</dbReference>
<comment type="caution">
    <text evidence="2">The sequence shown here is derived from an EMBL/GenBank/DDBJ whole genome shotgun (WGS) entry which is preliminary data.</text>
</comment>
<evidence type="ECO:0000259" key="1">
    <source>
        <dbReference type="Pfam" id="PF18623"/>
    </source>
</evidence>
<reference evidence="2 3" key="1">
    <citation type="submission" date="2023-07" db="EMBL/GenBank/DDBJ databases">
        <title>Sorghum-associated microbial communities from plants grown in Nebraska, USA.</title>
        <authorList>
            <person name="Schachtman D."/>
        </authorList>
    </citation>
    <scope>NUCLEOTIDE SEQUENCE [LARGE SCALE GENOMIC DNA]</scope>
    <source>
        <strain evidence="2 3">BE143</strain>
    </source>
</reference>
<dbReference type="RefSeq" id="WP_068939574.1">
    <property type="nucleotide sequence ID" value="NZ_JAVDUG010000016.1"/>
</dbReference>
<evidence type="ECO:0000313" key="3">
    <source>
        <dbReference type="Proteomes" id="UP001266807"/>
    </source>
</evidence>
<gene>
    <name evidence="2" type="ORF">J2W98_005658</name>
</gene>
<dbReference type="Proteomes" id="UP001266807">
    <property type="component" value="Unassembled WGS sequence"/>
</dbReference>
<dbReference type="Pfam" id="PF18623">
    <property type="entry name" value="TnsE_C"/>
    <property type="match status" value="1"/>
</dbReference>
<accession>A0ABU1QNX1</accession>
<name>A0ABU1QNX1_9BACL</name>